<sequence length="106" mass="12700">MTEDELRQKIRQNDIDYNAALEKYEYKQAISILRKKQANYEQLKRLLISYDEDFYNQLIGNVHSNIVLLEKHVNPNYSENNKTHKRKHRSGKHNKRGGKSSKNRKQ</sequence>
<reference evidence="3" key="1">
    <citation type="journal article" date="2020" name="Nature">
        <title>Giant virus diversity and host interactions through global metagenomics.</title>
        <authorList>
            <person name="Schulz F."/>
            <person name="Roux S."/>
            <person name="Paez-Espino D."/>
            <person name="Jungbluth S."/>
            <person name="Walsh D.A."/>
            <person name="Denef V.J."/>
            <person name="McMahon K.D."/>
            <person name="Konstantinidis K.T."/>
            <person name="Eloe-Fadrosh E.A."/>
            <person name="Kyrpides N.C."/>
            <person name="Woyke T."/>
        </authorList>
    </citation>
    <scope>NUCLEOTIDE SEQUENCE</scope>
    <source>
        <strain evidence="3">GVMAG-M-3300023184-105</strain>
    </source>
</reference>
<protein>
    <submittedName>
        <fullName evidence="3">Uncharacterized protein</fullName>
    </submittedName>
</protein>
<keyword evidence="1" id="KW-0175">Coiled coil</keyword>
<name>A0A6C0HHP2_9ZZZZ</name>
<dbReference type="EMBL" id="MN739958">
    <property type="protein sequence ID" value="QHT80009.1"/>
    <property type="molecule type" value="Genomic_DNA"/>
</dbReference>
<feature type="region of interest" description="Disordered" evidence="2">
    <location>
        <begin position="76"/>
        <end position="106"/>
    </location>
</feature>
<evidence type="ECO:0000256" key="2">
    <source>
        <dbReference type="SAM" id="MobiDB-lite"/>
    </source>
</evidence>
<feature type="coiled-coil region" evidence="1">
    <location>
        <begin position="26"/>
        <end position="53"/>
    </location>
</feature>
<evidence type="ECO:0000313" key="3">
    <source>
        <dbReference type="EMBL" id="QHT80009.1"/>
    </source>
</evidence>
<evidence type="ECO:0000256" key="1">
    <source>
        <dbReference type="SAM" id="Coils"/>
    </source>
</evidence>
<feature type="compositionally biased region" description="Basic residues" evidence="2">
    <location>
        <begin position="83"/>
        <end position="106"/>
    </location>
</feature>
<organism evidence="3">
    <name type="scientific">viral metagenome</name>
    <dbReference type="NCBI Taxonomy" id="1070528"/>
    <lineage>
        <taxon>unclassified sequences</taxon>
        <taxon>metagenomes</taxon>
        <taxon>organismal metagenomes</taxon>
    </lineage>
</organism>
<accession>A0A6C0HHP2</accession>
<proteinExistence type="predicted"/>
<dbReference type="AlphaFoldDB" id="A0A6C0HHP2"/>